<sequence length="488" mass="52085">MKTIKSIKLKSICILGLVLILAYGCERDLTDDAVLATFPTEGDIFTDAPVGLTDQFFRSFDPAAGANVNGFGVDDGVAYEGTSSIRIDVPVPNDPEGGFIGGVFEDRGDGRDLTGYDALTFWAKGSTTALIGTVGFGDNLEENDYVVTLNDLQLSTDWRKYIIPMPDPSKLTQEKGMFLFSAGTNSTGGMGFTFWIDELRFENLGTIGQERPQIFNGEDIVQEAFIGSSIAISDIGYKVNLPSGTNQTVNASSNYFSFITSDPAVAIISEEGVVNIVGEGTATITARIGDLPAEGSLEVTASGPFPNAPVPMRDAANVVSLFSDAYSNVSVRHYNGFFGGSTTQGGAGSDPNNVDIQAQFSDGTPDNIINYTSLNFVSIGTYETVPLVNISAMTHLHVDINVRETVDPSDFIRLSLESGTGIGSTSFGSFIVNSTALNNIDANGWVSLDVPLSSFSGFSDPANLGQLFFVSDNTIADIWVDNVYFYNE</sequence>
<proteinExistence type="predicted"/>
<comment type="caution">
    <text evidence="2">The sequence shown here is derived from an EMBL/GenBank/DDBJ whole genome shotgun (WGS) entry which is preliminary data.</text>
</comment>
<evidence type="ECO:0000313" key="2">
    <source>
        <dbReference type="EMBL" id="MBV7269399.1"/>
    </source>
</evidence>
<dbReference type="EMBL" id="JAGSPD010000006">
    <property type="protein sequence ID" value="MBV7269399.1"/>
    <property type="molecule type" value="Genomic_DNA"/>
</dbReference>
<organism evidence="2 3">
    <name type="scientific">Winogradskyella luteola</name>
    <dbReference type="NCBI Taxonomy" id="2828330"/>
    <lineage>
        <taxon>Bacteria</taxon>
        <taxon>Pseudomonadati</taxon>
        <taxon>Bacteroidota</taxon>
        <taxon>Flavobacteriia</taxon>
        <taxon>Flavobacteriales</taxon>
        <taxon>Flavobacteriaceae</taxon>
        <taxon>Winogradskyella</taxon>
    </lineage>
</organism>
<reference evidence="2" key="1">
    <citation type="submission" date="2021-04" db="EMBL/GenBank/DDBJ databases">
        <authorList>
            <person name="Pira H."/>
            <person name="Risdian C."/>
            <person name="Wink J."/>
        </authorList>
    </citation>
    <scope>NUCLEOTIDE SEQUENCE</scope>
    <source>
        <strain evidence="2">WHY3</strain>
    </source>
</reference>
<name>A0A9X1F907_9FLAO</name>
<dbReference type="Pfam" id="PF22359">
    <property type="entry name" value="Big-like"/>
    <property type="match status" value="1"/>
</dbReference>
<evidence type="ECO:0000313" key="3">
    <source>
        <dbReference type="Proteomes" id="UP001138894"/>
    </source>
</evidence>
<dbReference type="PROSITE" id="PS51257">
    <property type="entry name" value="PROKAR_LIPOPROTEIN"/>
    <property type="match status" value="1"/>
</dbReference>
<keyword evidence="3" id="KW-1185">Reference proteome</keyword>
<dbReference type="AlphaFoldDB" id="A0A9X1F907"/>
<gene>
    <name evidence="2" type="ORF">KCG49_09385</name>
</gene>
<feature type="domain" description="Surface layer protein bacterial Ig-like" evidence="1">
    <location>
        <begin position="261"/>
        <end position="301"/>
    </location>
</feature>
<dbReference type="InterPro" id="IPR054604">
    <property type="entry name" value="SbsC_Big-like"/>
</dbReference>
<accession>A0A9X1F907</accession>
<protein>
    <submittedName>
        <fullName evidence="2">Carbohydrate-binding protein</fullName>
    </submittedName>
</protein>
<evidence type="ECO:0000259" key="1">
    <source>
        <dbReference type="Pfam" id="PF22359"/>
    </source>
</evidence>
<dbReference type="Proteomes" id="UP001138894">
    <property type="component" value="Unassembled WGS sequence"/>
</dbReference>